<evidence type="ECO:0000313" key="3">
    <source>
        <dbReference type="EMBL" id="MET3574456.1"/>
    </source>
</evidence>
<dbReference type="RefSeq" id="WP_354194634.1">
    <property type="nucleotide sequence ID" value="NZ_JBEPLW010000001.1"/>
</dbReference>
<comment type="caution">
    <text evidence="3">The sequence shown here is derived from an EMBL/GenBank/DDBJ whole genome shotgun (WGS) entry which is preliminary data.</text>
</comment>
<evidence type="ECO:0000259" key="2">
    <source>
        <dbReference type="Pfam" id="PF13649"/>
    </source>
</evidence>
<dbReference type="GO" id="GO:0008168">
    <property type="term" value="F:methyltransferase activity"/>
    <property type="evidence" value="ECO:0007669"/>
    <property type="project" value="UniProtKB-KW"/>
</dbReference>
<dbReference type="Gene3D" id="3.40.50.150">
    <property type="entry name" value="Vaccinia Virus protein VP39"/>
    <property type="match status" value="1"/>
</dbReference>
<accession>A0ABV2G839</accession>
<sequence>MKAEDNLEKYADPAAYDERHGGFAADVEFILEELGEVPARVIDLACGTGRVSIPLVRAGHRVTGVDLHEGMIGRAREKADSEGLDVRFLLQDCRHLDLPAPADLIVMSGNSFQHFLTNEDQDLLFEAVRRHLSPGGRFIFDTRNPVLHELAEPDRYEESAVIGGRSVRELHTETYDPVSQVLRCETETIDGDPVRRDAISLRYTYPLEMERLVRQHGFEFERRYGDWRRGEFVPGSGQVVCVCRLI</sequence>
<keyword evidence="4" id="KW-1185">Reference proteome</keyword>
<dbReference type="CDD" id="cd02440">
    <property type="entry name" value="AdoMet_MTases"/>
    <property type="match status" value="1"/>
</dbReference>
<protein>
    <submittedName>
        <fullName evidence="3">SAM-dependent methyltransferase</fullName>
    </submittedName>
</protein>
<evidence type="ECO:0000256" key="1">
    <source>
        <dbReference type="ARBA" id="ARBA00022679"/>
    </source>
</evidence>
<dbReference type="EMBL" id="JBEPLW010000001">
    <property type="protein sequence ID" value="MET3574456.1"/>
    <property type="molecule type" value="Genomic_DNA"/>
</dbReference>
<dbReference type="SUPFAM" id="SSF53335">
    <property type="entry name" value="S-adenosyl-L-methionine-dependent methyltransferases"/>
    <property type="match status" value="1"/>
</dbReference>
<proteinExistence type="predicted"/>
<organism evidence="3 4">
    <name type="scientific">Bhargavaea ullalensis</name>
    <dbReference type="NCBI Taxonomy" id="1265685"/>
    <lineage>
        <taxon>Bacteria</taxon>
        <taxon>Bacillati</taxon>
        <taxon>Bacillota</taxon>
        <taxon>Bacilli</taxon>
        <taxon>Bacillales</taxon>
        <taxon>Caryophanaceae</taxon>
        <taxon>Bhargavaea</taxon>
    </lineage>
</organism>
<dbReference type="GO" id="GO:0032259">
    <property type="term" value="P:methylation"/>
    <property type="evidence" value="ECO:0007669"/>
    <property type="project" value="UniProtKB-KW"/>
</dbReference>
<dbReference type="InterPro" id="IPR029063">
    <property type="entry name" value="SAM-dependent_MTases_sf"/>
</dbReference>
<evidence type="ECO:0000313" key="4">
    <source>
        <dbReference type="Proteomes" id="UP001549099"/>
    </source>
</evidence>
<reference evidence="3 4" key="1">
    <citation type="submission" date="2024-06" db="EMBL/GenBank/DDBJ databases">
        <title>Genomic Encyclopedia of Type Strains, Phase IV (KMG-IV): sequencing the most valuable type-strain genomes for metagenomic binning, comparative biology and taxonomic classification.</title>
        <authorList>
            <person name="Goeker M."/>
        </authorList>
    </citation>
    <scope>NUCLEOTIDE SEQUENCE [LARGE SCALE GENOMIC DNA]</scope>
    <source>
        <strain evidence="3 4">DSM 26128</strain>
    </source>
</reference>
<keyword evidence="3" id="KW-0489">Methyltransferase</keyword>
<feature type="domain" description="Methyltransferase" evidence="2">
    <location>
        <begin position="41"/>
        <end position="136"/>
    </location>
</feature>
<dbReference type="Pfam" id="PF13649">
    <property type="entry name" value="Methyltransf_25"/>
    <property type="match status" value="1"/>
</dbReference>
<dbReference type="Proteomes" id="UP001549099">
    <property type="component" value="Unassembled WGS sequence"/>
</dbReference>
<keyword evidence="1" id="KW-0808">Transferase</keyword>
<name>A0ABV2G839_9BACL</name>
<dbReference type="PANTHER" id="PTHR43861">
    <property type="entry name" value="TRANS-ACONITATE 2-METHYLTRANSFERASE-RELATED"/>
    <property type="match status" value="1"/>
</dbReference>
<gene>
    <name evidence="3" type="ORF">ABID49_000332</name>
</gene>
<dbReference type="InterPro" id="IPR041698">
    <property type="entry name" value="Methyltransf_25"/>
</dbReference>
<dbReference type="Gene3D" id="2.20.25.110">
    <property type="entry name" value="S-adenosyl-L-methionine-dependent methyltransferases"/>
    <property type="match status" value="1"/>
</dbReference>